<reference evidence="1" key="1">
    <citation type="submission" date="2022-06" db="EMBL/GenBank/DDBJ databases">
        <title>Complete Genome of Aeromonas sp. Strain SOD01 Isolated from an Urban Freshwater Stream.</title>
        <authorList>
            <person name="Williams L.E."/>
            <person name="Brysgel T."/>
            <person name="Capestro E.M."/>
            <person name="Foltz G.V."/>
            <person name="Gardner A.E."/>
            <person name="Ingrassia J."/>
            <person name="Peterson E."/>
            <person name="Arruda J."/>
            <person name="Flaherty I."/>
            <person name="Hunt M."/>
            <person name="Pappas G."/>
            <person name="Ramsaran S."/>
            <person name="Rocha M."/>
        </authorList>
    </citation>
    <scope>NUCLEOTIDE SEQUENCE</scope>
    <source>
        <strain evidence="1">SOD01</strain>
    </source>
</reference>
<protein>
    <submittedName>
        <fullName evidence="1">YkgJ family cysteine cluster protein</fullName>
    </submittedName>
</protein>
<evidence type="ECO:0000313" key="2">
    <source>
        <dbReference type="Proteomes" id="UP001056890"/>
    </source>
</evidence>
<organism evidence="1 2">
    <name type="scientific">Aeromonas encheleia</name>
    <dbReference type="NCBI Taxonomy" id="73010"/>
    <lineage>
        <taxon>Bacteria</taxon>
        <taxon>Pseudomonadati</taxon>
        <taxon>Pseudomonadota</taxon>
        <taxon>Gammaproteobacteria</taxon>
        <taxon>Aeromonadales</taxon>
        <taxon>Aeromonadaceae</taxon>
        <taxon>Aeromonas</taxon>
    </lineage>
</organism>
<dbReference type="RefSeq" id="WP_252995013.1">
    <property type="nucleotide sequence ID" value="NZ_CP099717.1"/>
</dbReference>
<evidence type="ECO:0000313" key="1">
    <source>
        <dbReference type="EMBL" id="USV57008.1"/>
    </source>
</evidence>
<dbReference type="Pfam" id="PF03692">
    <property type="entry name" value="CxxCxxCC"/>
    <property type="match status" value="1"/>
</dbReference>
<keyword evidence="2" id="KW-1185">Reference proteome</keyword>
<gene>
    <name evidence="1" type="ORF">NHF51_16945</name>
</gene>
<dbReference type="Proteomes" id="UP001056890">
    <property type="component" value="Chromosome"/>
</dbReference>
<dbReference type="AlphaFoldDB" id="A0AAE9SBJ5"/>
<dbReference type="InterPro" id="IPR005358">
    <property type="entry name" value="Puta_zinc/iron-chelating_dom"/>
</dbReference>
<accession>A0AAE9SBJ5</accession>
<dbReference type="EMBL" id="CP099717">
    <property type="protein sequence ID" value="USV57008.1"/>
    <property type="molecule type" value="Genomic_DNA"/>
</dbReference>
<proteinExistence type="predicted"/>
<sequence length="190" mass="22456">MDHEFDEKNPKTAVEFSNSNREKMIRSFPSSLSKKEEKLYLRILTSKANYLNKLSSLFSEMNEIYAYVDKFTPCKKGCSHCCHIPVSVSELEVEYIEKSLKIKRKSFSAYDKTQEKPCPFLKDNGCSIYNVRPFVCRRHVVLTKTPYWCELERCNQETMPLLNFTETQKSFEYLISESGKNRFFDIREIF</sequence>
<name>A0AAE9SBJ5_9GAMM</name>